<accession>A0ACC1LX70</accession>
<name>A0ACC1LX70_9FUNG</name>
<protein>
    <submittedName>
        <fullName evidence="1">Uncharacterized protein</fullName>
    </submittedName>
</protein>
<evidence type="ECO:0000313" key="2">
    <source>
        <dbReference type="Proteomes" id="UP001139981"/>
    </source>
</evidence>
<sequence length="259" mass="29899">MPRLFAGTVSRQNTINYALSGDELAFYDGFIPVDDKYNYVGGCYQPVRKVGQQRYVKMDAETIRRSPLPPKPKFTEPLSEEYLALYDRYMPVKDSPHYSATQEFCVDRGSRLPPYVDLPIYDRKYKAELPTTYLRQFECVFAANHVDINVHGYMQLICHLDRKTFAAFDCSGAPREPTLWRVVKLWFLHVTGKPMCQGSALDALKNMKMRPQEELLDYCSQFRLYRICAGSLKDCSLSMYSFTKGLDEVAARIISDLRD</sequence>
<dbReference type="EMBL" id="JANBVB010001838">
    <property type="protein sequence ID" value="KAJ2889432.1"/>
    <property type="molecule type" value="Genomic_DNA"/>
</dbReference>
<evidence type="ECO:0000313" key="1">
    <source>
        <dbReference type="EMBL" id="KAJ2889432.1"/>
    </source>
</evidence>
<comment type="caution">
    <text evidence="1">The sequence shown here is derived from an EMBL/GenBank/DDBJ whole genome shotgun (WGS) entry which is preliminary data.</text>
</comment>
<dbReference type="Proteomes" id="UP001139981">
    <property type="component" value="Unassembled WGS sequence"/>
</dbReference>
<organism evidence="1 2">
    <name type="scientific">Coemansia aciculifera</name>
    <dbReference type="NCBI Taxonomy" id="417176"/>
    <lineage>
        <taxon>Eukaryota</taxon>
        <taxon>Fungi</taxon>
        <taxon>Fungi incertae sedis</taxon>
        <taxon>Zoopagomycota</taxon>
        <taxon>Kickxellomycotina</taxon>
        <taxon>Kickxellomycetes</taxon>
        <taxon>Kickxellales</taxon>
        <taxon>Kickxellaceae</taxon>
        <taxon>Coemansia</taxon>
    </lineage>
</organism>
<feature type="non-terminal residue" evidence="1">
    <location>
        <position position="259"/>
    </location>
</feature>
<keyword evidence="2" id="KW-1185">Reference proteome</keyword>
<gene>
    <name evidence="1" type="ORF">IWW38_004713</name>
</gene>
<reference evidence="1" key="1">
    <citation type="submission" date="2022-07" db="EMBL/GenBank/DDBJ databases">
        <title>Phylogenomic reconstructions and comparative analyses of Kickxellomycotina fungi.</title>
        <authorList>
            <person name="Reynolds N.K."/>
            <person name="Stajich J.E."/>
            <person name="Barry K."/>
            <person name="Grigoriev I.V."/>
            <person name="Crous P."/>
            <person name="Smith M.E."/>
        </authorList>
    </citation>
    <scope>NUCLEOTIDE SEQUENCE</scope>
    <source>
        <strain evidence="1">CBS 190363</strain>
    </source>
</reference>
<proteinExistence type="predicted"/>